<keyword evidence="2" id="KW-1185">Reference proteome</keyword>
<proteinExistence type="predicted"/>
<comment type="caution">
    <text evidence="1">The sequence shown here is derived from an EMBL/GenBank/DDBJ whole genome shotgun (WGS) entry which is preliminary data.</text>
</comment>
<dbReference type="EMBL" id="CM040463">
    <property type="protein sequence ID" value="MCI4382808.1"/>
    <property type="molecule type" value="Genomic_DNA"/>
</dbReference>
<evidence type="ECO:0000313" key="1">
    <source>
        <dbReference type="EMBL" id="MCI4382808.1"/>
    </source>
</evidence>
<accession>A0ACC5WUN6</accession>
<organism evidence="1 2">
    <name type="scientific">Pangasianodon gigas</name>
    <name type="common">Mekong giant catfish</name>
    <name type="synonym">Pangasius gigas</name>
    <dbReference type="NCBI Taxonomy" id="30993"/>
    <lineage>
        <taxon>Eukaryota</taxon>
        <taxon>Metazoa</taxon>
        <taxon>Chordata</taxon>
        <taxon>Craniata</taxon>
        <taxon>Vertebrata</taxon>
        <taxon>Euteleostomi</taxon>
        <taxon>Actinopterygii</taxon>
        <taxon>Neopterygii</taxon>
        <taxon>Teleostei</taxon>
        <taxon>Ostariophysi</taxon>
        <taxon>Siluriformes</taxon>
        <taxon>Pangasiidae</taxon>
        <taxon>Pangasianodon</taxon>
    </lineage>
</organism>
<name>A0ACC5WUN6_PANGG</name>
<sequence length="192" mass="21294">MGISGSRGKKVAPASMTEGDPSAQILECQTSSVSVSQKNIQKDRLSNRRVAQFSADDRNLGEEVDRILKACENTEDTKRGFWESPLYVCENYAFCYNQREQRDTDAESTHTADILLTDLLMPGGFEDRKDICTFSKLNKPQKQTAVTALRADPVCTKTTHVPGICDDISLALPVSYDASEEDLMSAIEREFG</sequence>
<evidence type="ECO:0000313" key="2">
    <source>
        <dbReference type="Proteomes" id="UP000829447"/>
    </source>
</evidence>
<gene>
    <name evidence="1" type="ORF">PGIGA_G00018990</name>
</gene>
<dbReference type="Proteomes" id="UP000829447">
    <property type="component" value="Linkage Group LG10"/>
</dbReference>
<protein>
    <submittedName>
        <fullName evidence="1">Uncharacterized protein</fullName>
    </submittedName>
</protein>
<reference evidence="1 2" key="1">
    <citation type="journal article" date="2022" name="bioRxiv">
        <title>An ancient truncated duplication of the anti-Mullerian hormone receptor type 2 gene is a potential conserved master sex determinant in the Pangasiidae catfish family.</title>
        <authorList>
            <person name="Wen M."/>
            <person name="Pan Q."/>
            <person name="Jouanno E."/>
            <person name="Montfort J."/>
            <person name="Zahm M."/>
            <person name="Cabau C."/>
            <person name="Klopp C."/>
            <person name="Iampietro C."/>
            <person name="Roques C."/>
            <person name="Bouchez O."/>
            <person name="Castinel A."/>
            <person name="Donnadieu C."/>
            <person name="Parrinello H."/>
            <person name="Poncet C."/>
            <person name="Belmonte E."/>
            <person name="Gautier V."/>
            <person name="Avarre J.-C."/>
            <person name="Dugue R."/>
            <person name="Gustiano R."/>
            <person name="Ha T.T.T."/>
            <person name="Campet M."/>
            <person name="Sriphairoj K."/>
            <person name="Ribolli J."/>
            <person name="de Almeida F.L."/>
            <person name="Desvignes T."/>
            <person name="Postlethwait J.H."/>
            <person name="Bucao C.F."/>
            <person name="Robinson-Rechavi M."/>
            <person name="Bobe J."/>
            <person name="Herpin A."/>
            <person name="Guiguen Y."/>
        </authorList>
    </citation>
    <scope>NUCLEOTIDE SEQUENCE [LARGE SCALE GENOMIC DNA]</scope>
    <source>
        <strain evidence="1">YG-Dec2019</strain>
    </source>
</reference>